<name>A0A0G2Y1R2_MIMIV</name>
<proteinExistence type="predicted"/>
<dbReference type="Gene3D" id="1.25.40.20">
    <property type="entry name" value="Ankyrin repeat-containing domain"/>
    <property type="match status" value="1"/>
</dbReference>
<reference evidence="1 2" key="1">
    <citation type="submission" date="2014-10" db="EMBL/GenBank/DDBJ databases">
        <title>Pan-genome analysis of Brazilian lineage A amoebal mimiviruses.</title>
        <authorList>
            <person name="Assis F.L."/>
            <person name="Abrahao J.S."/>
            <person name="Kroon E.G."/>
            <person name="Dornas F.P."/>
            <person name="Andrade K.R."/>
            <person name="Borato P.V.M."/>
            <person name="Pilotto M.R."/>
            <person name="Benamar S."/>
            <person name="LaScola B."/>
            <person name="Colson P."/>
        </authorList>
    </citation>
    <scope>NUCLEOTIDE SEQUENCE [LARGE SCALE GENOMIC DNA]</scope>
    <source>
        <strain evidence="1 2">Oyster</strain>
    </source>
</reference>
<accession>A0A0G2Y1R2</accession>
<organism evidence="1 2">
    <name type="scientific">Acanthamoeba polyphaga mimivirus</name>
    <name type="common">APMV</name>
    <dbReference type="NCBI Taxonomy" id="212035"/>
    <lineage>
        <taxon>Viruses</taxon>
        <taxon>Varidnaviria</taxon>
        <taxon>Bamfordvirae</taxon>
        <taxon>Nucleocytoviricota</taxon>
        <taxon>Megaviricetes</taxon>
        <taxon>Imitervirales</taxon>
        <taxon>Mimiviridae</taxon>
        <taxon>Megamimivirinae</taxon>
        <taxon>Mimivirus</taxon>
        <taxon>Mimivirus bradfordmassiliense</taxon>
    </lineage>
</organism>
<dbReference type="SUPFAM" id="SSF48403">
    <property type="entry name" value="Ankyrin repeat"/>
    <property type="match status" value="1"/>
</dbReference>
<dbReference type="Proteomes" id="UP000241474">
    <property type="component" value="Segment"/>
</dbReference>
<protein>
    <submittedName>
        <fullName evidence="1">Putative ankyrin repeat protein</fullName>
    </submittedName>
</protein>
<sequence>MLQYNADPNIVDNNGNNALLFTAKYLKGNKRSPILKLLLTYGANYRKIIES</sequence>
<evidence type="ECO:0000313" key="2">
    <source>
        <dbReference type="Proteomes" id="UP000241474"/>
    </source>
</evidence>
<organismHost>
    <name type="scientific">Acanthamoeba polyphaga</name>
    <name type="common">Amoeba</name>
    <dbReference type="NCBI Taxonomy" id="5757"/>
</organismHost>
<dbReference type="InterPro" id="IPR036770">
    <property type="entry name" value="Ankyrin_rpt-contain_sf"/>
</dbReference>
<dbReference type="EMBL" id="KM982401">
    <property type="protein sequence ID" value="AKI79628.1"/>
    <property type="molecule type" value="Genomic_DNA"/>
</dbReference>
<evidence type="ECO:0000313" key="1">
    <source>
        <dbReference type="EMBL" id="AKI79628.1"/>
    </source>
</evidence>